<accession>A0A235BRQ6</accession>
<organism evidence="2 3">
    <name type="scientific">candidate division WOR-3 bacterium JGI_Cruoil_03_44_89</name>
    <dbReference type="NCBI Taxonomy" id="1973748"/>
    <lineage>
        <taxon>Bacteria</taxon>
        <taxon>Bacteria division WOR-3</taxon>
    </lineage>
</organism>
<proteinExistence type="predicted"/>
<dbReference type="PANTHER" id="PTHR33937">
    <property type="entry name" value="IRON-MOLYBDENUM PROTEIN-RELATED-RELATED"/>
    <property type="match status" value="1"/>
</dbReference>
<evidence type="ECO:0000313" key="3">
    <source>
        <dbReference type="Proteomes" id="UP000215215"/>
    </source>
</evidence>
<dbReference type="PANTHER" id="PTHR33937:SF5">
    <property type="entry name" value="IRON-MOLYBDENUM COFACTOR-BINDING PROTEIN"/>
    <property type="match status" value="1"/>
</dbReference>
<dbReference type="InterPro" id="IPR003731">
    <property type="entry name" value="Di-Nase_FeMo-co_biosynth"/>
</dbReference>
<dbReference type="SUPFAM" id="SSF53146">
    <property type="entry name" value="Nitrogenase accessory factor-like"/>
    <property type="match status" value="1"/>
</dbReference>
<evidence type="ECO:0000313" key="2">
    <source>
        <dbReference type="EMBL" id="OYD15018.1"/>
    </source>
</evidence>
<dbReference type="InterPro" id="IPR036105">
    <property type="entry name" value="DiNase_FeMo-co_biosyn_sf"/>
</dbReference>
<comment type="caution">
    <text evidence="2">The sequence shown here is derived from an EMBL/GenBank/DDBJ whole genome shotgun (WGS) entry which is preliminary data.</text>
</comment>
<reference evidence="2 3" key="1">
    <citation type="submission" date="2017-07" db="EMBL/GenBank/DDBJ databases">
        <title>Recovery of genomes from metagenomes via a dereplication, aggregation, and scoring strategy.</title>
        <authorList>
            <person name="Sieber C.M."/>
            <person name="Probst A.J."/>
            <person name="Sharrar A."/>
            <person name="Thomas B.C."/>
            <person name="Hess M."/>
            <person name="Tringe S.G."/>
            <person name="Banfield J.F."/>
        </authorList>
    </citation>
    <scope>NUCLEOTIDE SEQUENCE [LARGE SCALE GENOMIC DNA]</scope>
    <source>
        <strain evidence="2">JGI_Cruoil_03_44_89</strain>
    </source>
</reference>
<evidence type="ECO:0000259" key="1">
    <source>
        <dbReference type="Pfam" id="PF02579"/>
    </source>
</evidence>
<dbReference type="InterPro" id="IPR051840">
    <property type="entry name" value="NifX/NifY_domain"/>
</dbReference>
<feature type="non-terminal residue" evidence="2">
    <location>
        <position position="107"/>
    </location>
</feature>
<sequence>MKKLRIALGSNDGENIIPSHMGMARDFYIYDLFENGNLNFIEKRKNTSPETEDKHGLPEKMKVCMKIFKDADIIIGRKMSPNFVKIAANTKFQPVVMEIDRISEIMK</sequence>
<dbReference type="AlphaFoldDB" id="A0A235BRQ6"/>
<dbReference type="Gene3D" id="3.30.420.130">
    <property type="entry name" value="Dinitrogenase iron-molybdenum cofactor biosynthesis domain"/>
    <property type="match status" value="1"/>
</dbReference>
<protein>
    <recommendedName>
        <fullName evidence="1">Dinitrogenase iron-molybdenum cofactor biosynthesis domain-containing protein</fullName>
    </recommendedName>
</protein>
<dbReference type="EMBL" id="NOZQ01000149">
    <property type="protein sequence ID" value="OYD15018.1"/>
    <property type="molecule type" value="Genomic_DNA"/>
</dbReference>
<dbReference type="Proteomes" id="UP000215215">
    <property type="component" value="Unassembled WGS sequence"/>
</dbReference>
<feature type="domain" description="Dinitrogenase iron-molybdenum cofactor biosynthesis" evidence="1">
    <location>
        <begin position="16"/>
        <end position="106"/>
    </location>
</feature>
<name>A0A235BRQ6_UNCW3</name>
<dbReference type="Pfam" id="PF02579">
    <property type="entry name" value="Nitro_FeMo-Co"/>
    <property type="match status" value="1"/>
</dbReference>
<gene>
    <name evidence="2" type="ORF">CH333_06790</name>
</gene>